<dbReference type="InterPro" id="IPR004843">
    <property type="entry name" value="Calcineurin-like_PHP"/>
</dbReference>
<name>A0A0F7ZTH4_9HYPO</name>
<dbReference type="PANTHER" id="PTHR37844">
    <property type="entry name" value="SER/THR PROTEIN PHOSPHATASE SUPERFAMILY (AFU_ORTHOLOGUE AFUA_1G14840)"/>
    <property type="match status" value="1"/>
</dbReference>
<dbReference type="Gene3D" id="3.60.21.10">
    <property type="match status" value="1"/>
</dbReference>
<dbReference type="EMBL" id="KQ030538">
    <property type="protein sequence ID" value="KJZ73118.1"/>
    <property type="molecule type" value="Genomic_DNA"/>
</dbReference>
<dbReference type="OrthoDB" id="550558at2759"/>
<keyword evidence="3" id="KW-1185">Reference proteome</keyword>
<dbReference type="Pfam" id="PF00149">
    <property type="entry name" value="Metallophos"/>
    <property type="match status" value="1"/>
</dbReference>
<dbReference type="AlphaFoldDB" id="A0A0F7ZTH4"/>
<dbReference type="PANTHER" id="PTHR37844:SF1">
    <property type="entry name" value="CALCINEURIN-LIKE PHOSPHOESTERASE DOMAIN-CONTAINING PROTEIN"/>
    <property type="match status" value="1"/>
</dbReference>
<accession>A0A0F7ZTH4</accession>
<gene>
    <name evidence="2" type="ORF">HIM_07502</name>
</gene>
<sequence>MRAVSKAITTRLFSSNRPKLQILSDLHLEVGQQYATFAFPATAPFLVLAGDVGRLVDYDSYLAFLAGVVARYQKVFMVLGNHEFYGLDYESGLAQAQRLAKVNVDERQLVVVTHHAPSLEGTSHPQHAQNPWTSAFETELMTGNDWHGVKAWIFGHTHFSTDVKLSNGIRLVANQRGYVLLGNATPRQEAPNSKKSAGARAFDAAKAITLGH</sequence>
<dbReference type="InterPro" id="IPR029052">
    <property type="entry name" value="Metallo-depent_PP-like"/>
</dbReference>
<evidence type="ECO:0000313" key="2">
    <source>
        <dbReference type="EMBL" id="KJZ73118.1"/>
    </source>
</evidence>
<feature type="domain" description="Calcineurin-like phosphoesterase" evidence="1">
    <location>
        <begin position="22"/>
        <end position="98"/>
    </location>
</feature>
<proteinExistence type="predicted"/>
<dbReference type="SUPFAM" id="SSF56300">
    <property type="entry name" value="Metallo-dependent phosphatases"/>
    <property type="match status" value="1"/>
</dbReference>
<evidence type="ECO:0000313" key="3">
    <source>
        <dbReference type="Proteomes" id="UP000054481"/>
    </source>
</evidence>
<organism evidence="2 3">
    <name type="scientific">Hirsutella minnesotensis 3608</name>
    <dbReference type="NCBI Taxonomy" id="1043627"/>
    <lineage>
        <taxon>Eukaryota</taxon>
        <taxon>Fungi</taxon>
        <taxon>Dikarya</taxon>
        <taxon>Ascomycota</taxon>
        <taxon>Pezizomycotina</taxon>
        <taxon>Sordariomycetes</taxon>
        <taxon>Hypocreomycetidae</taxon>
        <taxon>Hypocreales</taxon>
        <taxon>Ophiocordycipitaceae</taxon>
        <taxon>Hirsutella</taxon>
    </lineage>
</organism>
<evidence type="ECO:0000259" key="1">
    <source>
        <dbReference type="Pfam" id="PF00149"/>
    </source>
</evidence>
<reference evidence="2 3" key="1">
    <citation type="journal article" date="2014" name="Genome Biol. Evol.">
        <title>Comparative genomics and transcriptomics analyses reveal divergent lifestyle features of nematode endoparasitic fungus Hirsutella minnesotensis.</title>
        <authorList>
            <person name="Lai Y."/>
            <person name="Liu K."/>
            <person name="Zhang X."/>
            <person name="Zhang X."/>
            <person name="Li K."/>
            <person name="Wang N."/>
            <person name="Shu C."/>
            <person name="Wu Y."/>
            <person name="Wang C."/>
            <person name="Bushley K.E."/>
            <person name="Xiang M."/>
            <person name="Liu X."/>
        </authorList>
    </citation>
    <scope>NUCLEOTIDE SEQUENCE [LARGE SCALE GENOMIC DNA]</scope>
    <source>
        <strain evidence="2 3">3608</strain>
    </source>
</reference>
<dbReference type="Proteomes" id="UP000054481">
    <property type="component" value="Unassembled WGS sequence"/>
</dbReference>
<protein>
    <recommendedName>
        <fullName evidence="1">Calcineurin-like phosphoesterase domain-containing protein</fullName>
    </recommendedName>
</protein>
<dbReference type="GO" id="GO:0016787">
    <property type="term" value="F:hydrolase activity"/>
    <property type="evidence" value="ECO:0007669"/>
    <property type="project" value="InterPro"/>
</dbReference>